<keyword evidence="3" id="KW-0472">Membrane</keyword>
<dbReference type="Proteomes" id="UP000191025">
    <property type="component" value="Unassembled WGS sequence"/>
</dbReference>
<evidence type="ECO:0000256" key="3">
    <source>
        <dbReference type="SAM" id="Phobius"/>
    </source>
</evidence>
<keyword evidence="2" id="KW-0342">GTP-binding</keyword>
<dbReference type="InterPro" id="IPR006689">
    <property type="entry name" value="Small_GTPase_ARF/SAR"/>
</dbReference>
<keyword evidence="1" id="KW-0547">Nucleotide-binding</keyword>
<dbReference type="RefSeq" id="WP_062498924.1">
    <property type="nucleotide sequence ID" value="NZ_MXAN01000095.1"/>
</dbReference>
<dbReference type="Pfam" id="PF00025">
    <property type="entry name" value="Arf"/>
    <property type="match status" value="1"/>
</dbReference>
<dbReference type="CDD" id="cd00882">
    <property type="entry name" value="Ras_like_GTPase"/>
    <property type="match status" value="1"/>
</dbReference>
<organism evidence="4 5">
    <name type="scientific">Moraxella lacunata</name>
    <dbReference type="NCBI Taxonomy" id="477"/>
    <lineage>
        <taxon>Bacteria</taxon>
        <taxon>Pseudomonadati</taxon>
        <taxon>Pseudomonadota</taxon>
        <taxon>Gammaproteobacteria</taxon>
        <taxon>Moraxellales</taxon>
        <taxon>Moraxellaceae</taxon>
        <taxon>Moraxella</taxon>
    </lineage>
</organism>
<gene>
    <name evidence="4" type="ORF">B5J94_12010</name>
</gene>
<comment type="caution">
    <text evidence="4">The sequence shown here is derived from an EMBL/GenBank/DDBJ whole genome shotgun (WGS) entry which is preliminary data.</text>
</comment>
<protein>
    <recommendedName>
        <fullName evidence="6">G domain-containing protein</fullName>
    </recommendedName>
</protein>
<dbReference type="SUPFAM" id="SSF52540">
    <property type="entry name" value="P-loop containing nucleoside triphosphate hydrolases"/>
    <property type="match status" value="1"/>
</dbReference>
<dbReference type="InterPro" id="IPR027417">
    <property type="entry name" value="P-loop_NTPase"/>
</dbReference>
<dbReference type="GO" id="GO:0003924">
    <property type="term" value="F:GTPase activity"/>
    <property type="evidence" value="ECO:0007669"/>
    <property type="project" value="InterPro"/>
</dbReference>
<proteinExistence type="predicted"/>
<accession>A0A1V4GN01</accession>
<evidence type="ECO:0000313" key="4">
    <source>
        <dbReference type="EMBL" id="OPH34017.1"/>
    </source>
</evidence>
<keyword evidence="3" id="KW-0812">Transmembrane</keyword>
<keyword evidence="3" id="KW-1133">Transmembrane helix</keyword>
<evidence type="ECO:0000313" key="5">
    <source>
        <dbReference type="Proteomes" id="UP000191025"/>
    </source>
</evidence>
<dbReference type="Gene3D" id="3.40.50.300">
    <property type="entry name" value="P-loop containing nucleotide triphosphate hydrolases"/>
    <property type="match status" value="1"/>
</dbReference>
<dbReference type="EMBL" id="MXAN01000095">
    <property type="protein sequence ID" value="OPH34017.1"/>
    <property type="molecule type" value="Genomic_DNA"/>
</dbReference>
<reference evidence="5" key="1">
    <citation type="submission" date="2017-03" db="EMBL/GenBank/DDBJ databases">
        <title>Draft genome sequence of Moraxella equi CCUG 4950T type strain.</title>
        <authorList>
            <person name="Salva-Serra F."/>
            <person name="Engstrom-Jakobsson H."/>
            <person name="Thorell K."/>
            <person name="Jaen-Luchoro D."/>
            <person name="Gonzales-Siles L."/>
            <person name="Karlsson R."/>
            <person name="Yazdan S."/>
            <person name="Boulund F."/>
            <person name="Johnning A."/>
            <person name="Engstrand L."/>
            <person name="Kristiansson E."/>
            <person name="Moore E."/>
        </authorList>
    </citation>
    <scope>NUCLEOTIDE SEQUENCE [LARGE SCALE GENOMIC DNA]</scope>
    <source>
        <strain evidence="5">CCUG 4441</strain>
    </source>
</reference>
<sequence length="217" mass="24139">MVLPAIPVALGVATLAGIGGIGYFTKKWWSSKRIAVLGGRGVGKTTFINYLETKKVESGFEQTDSESYPALTVKIEGVTLRISSGYDVGGSSMQHGEWRKQVLESDIIFYILDISRILKRDSDYIESTKSDIDAIKNEIRQRKNIQVFLIASHIDKLKDDGYTAKKLEDKINKNQVIQIAMISFGGSDYCKVVTGSLKDTQSAETLMKKILISYDKK</sequence>
<evidence type="ECO:0008006" key="6">
    <source>
        <dbReference type="Google" id="ProtNLM"/>
    </source>
</evidence>
<feature type="transmembrane region" description="Helical" evidence="3">
    <location>
        <begin position="6"/>
        <end position="24"/>
    </location>
</feature>
<evidence type="ECO:0000256" key="2">
    <source>
        <dbReference type="ARBA" id="ARBA00023134"/>
    </source>
</evidence>
<dbReference type="AlphaFoldDB" id="A0A1V4GN01"/>
<evidence type="ECO:0000256" key="1">
    <source>
        <dbReference type="ARBA" id="ARBA00022741"/>
    </source>
</evidence>
<dbReference type="GO" id="GO:0005525">
    <property type="term" value="F:GTP binding"/>
    <property type="evidence" value="ECO:0007669"/>
    <property type="project" value="UniProtKB-KW"/>
</dbReference>
<name>A0A1V4GN01_MORLA</name>